<dbReference type="NCBIfam" id="TIGR01683">
    <property type="entry name" value="thiS"/>
    <property type="match status" value="1"/>
</dbReference>
<dbReference type="Pfam" id="PF02597">
    <property type="entry name" value="ThiS"/>
    <property type="match status" value="1"/>
</dbReference>
<dbReference type="PANTHER" id="PTHR34472:SF1">
    <property type="entry name" value="SULFUR CARRIER PROTEIN THIS"/>
    <property type="match status" value="1"/>
</dbReference>
<protein>
    <submittedName>
        <fullName evidence="1">Sulfur carrier protein ThiS</fullName>
    </submittedName>
</protein>
<gene>
    <name evidence="1" type="primary">thiS</name>
    <name evidence="1" type="ORF">IAA61_07740</name>
</gene>
<dbReference type="CDD" id="cd00565">
    <property type="entry name" value="Ubl_ThiS"/>
    <property type="match status" value="1"/>
</dbReference>
<dbReference type="InterPro" id="IPR010035">
    <property type="entry name" value="Thi_S"/>
</dbReference>
<name>A0A9D1SEZ5_9FIRM</name>
<dbReference type="EMBL" id="DVNB01000083">
    <property type="protein sequence ID" value="HIU57681.1"/>
    <property type="molecule type" value="Genomic_DNA"/>
</dbReference>
<comment type="caution">
    <text evidence="1">The sequence shown here is derived from an EMBL/GenBank/DDBJ whole genome shotgun (WGS) entry which is preliminary data.</text>
</comment>
<evidence type="ECO:0000313" key="1">
    <source>
        <dbReference type="EMBL" id="HIU57681.1"/>
    </source>
</evidence>
<dbReference type="SUPFAM" id="SSF54285">
    <property type="entry name" value="MoaD/ThiS"/>
    <property type="match status" value="1"/>
</dbReference>
<sequence>MIKVNGETLEGRDGITVAELLKERGYKTVFIAVEVNGVIVKKDEYAAYVLNDGDKVEVVNFVGGG</sequence>
<reference evidence="1" key="1">
    <citation type="submission" date="2020-10" db="EMBL/GenBank/DDBJ databases">
        <authorList>
            <person name="Gilroy R."/>
        </authorList>
    </citation>
    <scope>NUCLEOTIDE SEQUENCE</scope>
    <source>
        <strain evidence="1">USAMLcec3-3695</strain>
    </source>
</reference>
<dbReference type="InterPro" id="IPR003749">
    <property type="entry name" value="ThiS/MoaD-like"/>
</dbReference>
<dbReference type="Gene3D" id="3.10.20.30">
    <property type="match status" value="1"/>
</dbReference>
<reference evidence="1" key="2">
    <citation type="journal article" date="2021" name="PeerJ">
        <title>Extensive microbial diversity within the chicken gut microbiome revealed by metagenomics and culture.</title>
        <authorList>
            <person name="Gilroy R."/>
            <person name="Ravi A."/>
            <person name="Getino M."/>
            <person name="Pursley I."/>
            <person name="Horton D.L."/>
            <person name="Alikhan N.F."/>
            <person name="Baker D."/>
            <person name="Gharbi K."/>
            <person name="Hall N."/>
            <person name="Watson M."/>
            <person name="Adriaenssens E.M."/>
            <person name="Foster-Nyarko E."/>
            <person name="Jarju S."/>
            <person name="Secka A."/>
            <person name="Antonio M."/>
            <person name="Oren A."/>
            <person name="Chaudhuri R.R."/>
            <person name="La Ragione R."/>
            <person name="Hildebrand F."/>
            <person name="Pallen M.J."/>
        </authorList>
    </citation>
    <scope>NUCLEOTIDE SEQUENCE</scope>
    <source>
        <strain evidence="1">USAMLcec3-3695</strain>
    </source>
</reference>
<organism evidence="1 2">
    <name type="scientific">Candidatus Ornithomonoglobus merdipullorum</name>
    <dbReference type="NCBI Taxonomy" id="2840895"/>
    <lineage>
        <taxon>Bacteria</taxon>
        <taxon>Bacillati</taxon>
        <taxon>Bacillota</taxon>
        <taxon>Clostridia</taxon>
        <taxon>Candidatus Ornithomonoglobus</taxon>
    </lineage>
</organism>
<dbReference type="AlphaFoldDB" id="A0A9D1SEZ5"/>
<accession>A0A9D1SEZ5</accession>
<proteinExistence type="predicted"/>
<evidence type="ECO:0000313" key="2">
    <source>
        <dbReference type="Proteomes" id="UP000824109"/>
    </source>
</evidence>
<dbReference type="PANTHER" id="PTHR34472">
    <property type="entry name" value="SULFUR CARRIER PROTEIN THIS"/>
    <property type="match status" value="1"/>
</dbReference>
<dbReference type="InterPro" id="IPR012675">
    <property type="entry name" value="Beta-grasp_dom_sf"/>
</dbReference>
<dbReference type="InterPro" id="IPR016155">
    <property type="entry name" value="Mopterin_synth/thiamin_S_b"/>
</dbReference>
<dbReference type="Proteomes" id="UP000824109">
    <property type="component" value="Unassembled WGS sequence"/>
</dbReference>